<dbReference type="GO" id="GO:0003677">
    <property type="term" value="F:DNA binding"/>
    <property type="evidence" value="ECO:0007669"/>
    <property type="project" value="InterPro"/>
</dbReference>
<dbReference type="EMBL" id="SOJT01000109">
    <property type="protein sequence ID" value="TET28951.1"/>
    <property type="molecule type" value="Genomic_DNA"/>
</dbReference>
<proteinExistence type="predicted"/>
<reference evidence="3 4" key="1">
    <citation type="submission" date="2019-03" db="EMBL/GenBank/DDBJ databases">
        <title>Metabolic potential of uncultured bacteria and archaea associated with petroleum seepage in deep-sea sediments.</title>
        <authorList>
            <person name="Dong X."/>
            <person name="Hubert C."/>
        </authorList>
    </citation>
    <scope>NUCLEOTIDE SEQUENCE [LARGE SCALE GENOMIC DNA]</scope>
    <source>
        <strain evidence="3">E44_bin3</strain>
    </source>
</reference>
<comment type="caution">
    <text evidence="3">The sequence shown here is derived from an EMBL/GenBank/DDBJ whole genome shotgun (WGS) entry which is preliminary data.</text>
</comment>
<feature type="non-terminal residue" evidence="3">
    <location>
        <position position="1"/>
    </location>
</feature>
<dbReference type="InterPro" id="IPR000445">
    <property type="entry name" value="HhH_motif"/>
</dbReference>
<dbReference type="SUPFAM" id="SSF47781">
    <property type="entry name" value="RuvA domain 2-like"/>
    <property type="match status" value="1"/>
</dbReference>
<dbReference type="GO" id="GO:0006281">
    <property type="term" value="P:DNA repair"/>
    <property type="evidence" value="ECO:0007669"/>
    <property type="project" value="UniProtKB-KW"/>
</dbReference>
<dbReference type="InterPro" id="IPR010994">
    <property type="entry name" value="RuvA_2-like"/>
</dbReference>
<dbReference type="GO" id="GO:0140097">
    <property type="term" value="F:catalytic activity, acting on DNA"/>
    <property type="evidence" value="ECO:0007669"/>
    <property type="project" value="UniProtKB-ARBA"/>
</dbReference>
<dbReference type="Pfam" id="PF00633">
    <property type="entry name" value="HHH"/>
    <property type="match status" value="1"/>
</dbReference>
<dbReference type="Gene3D" id="1.10.150.20">
    <property type="entry name" value="5' to 3' exonuclease, C-terminal subdomain"/>
    <property type="match status" value="1"/>
</dbReference>
<protein>
    <recommendedName>
        <fullName evidence="5">Helix-hairpin-helix DNA-binding motif class 1 domain-containing protein</fullName>
    </recommendedName>
</protein>
<evidence type="ECO:0000313" key="3">
    <source>
        <dbReference type="EMBL" id="TET28951.1"/>
    </source>
</evidence>
<keyword evidence="2" id="KW-0234">DNA repair</keyword>
<evidence type="ECO:0000256" key="1">
    <source>
        <dbReference type="ARBA" id="ARBA00022763"/>
    </source>
</evidence>
<organism evidence="3 4">
    <name type="scientific">Aerophobetes bacterium</name>
    <dbReference type="NCBI Taxonomy" id="2030807"/>
    <lineage>
        <taxon>Bacteria</taxon>
        <taxon>Candidatus Aerophobota</taxon>
    </lineage>
</organism>
<accession>A0A523TG93</accession>
<evidence type="ECO:0008006" key="5">
    <source>
        <dbReference type="Google" id="ProtNLM"/>
    </source>
</evidence>
<evidence type="ECO:0000256" key="2">
    <source>
        <dbReference type="ARBA" id="ARBA00023204"/>
    </source>
</evidence>
<keyword evidence="1" id="KW-0227">DNA damage</keyword>
<dbReference type="AlphaFoldDB" id="A0A523TG93"/>
<gene>
    <name evidence="3" type="ORF">E3J68_02625</name>
</gene>
<dbReference type="GO" id="GO:0016787">
    <property type="term" value="F:hydrolase activity"/>
    <property type="evidence" value="ECO:0007669"/>
    <property type="project" value="UniProtKB-ARBA"/>
</dbReference>
<name>A0A523TG93_UNCAE</name>
<sequence>KLAEIPGIGEKRARKILDYLSSKIDSPSC</sequence>
<dbReference type="Proteomes" id="UP000316517">
    <property type="component" value="Unassembled WGS sequence"/>
</dbReference>
<evidence type="ECO:0000313" key="4">
    <source>
        <dbReference type="Proteomes" id="UP000316517"/>
    </source>
</evidence>